<evidence type="ECO:0000313" key="2">
    <source>
        <dbReference type="Proteomes" id="UP001222683"/>
    </source>
</evidence>
<dbReference type="AlphaFoldDB" id="A0AAQ2XL81"/>
<gene>
    <name evidence="1" type="ORF">PSR59_04220</name>
</gene>
<proteinExistence type="predicted"/>
<evidence type="ECO:0000313" key="1">
    <source>
        <dbReference type="EMBL" id="WDC82822.1"/>
    </source>
</evidence>
<sequence length="187" mass="21670">MSQIDGKINITDTKKDGKVLPYNICYAEKIAEENIIQYVFNVQDYETIFGINDSKIRMAKKKFNDFLKKPNGEMPKYSIYGDYHVKVSETEKDNIFKKISENRKIANLLSKYEGEANSYNIEDVKQANKLSKEFMQTPFFFDDANHKIEVTTYSLDAFVSVISNTKKLGIAKHEYEDSLANKRTTKK</sequence>
<dbReference type="Proteomes" id="UP001222683">
    <property type="component" value="Chromosome"/>
</dbReference>
<name>A0AAQ2XL81_9LACO</name>
<dbReference type="RefSeq" id="WP_273745460.1">
    <property type="nucleotide sequence ID" value="NZ_CP117692.1"/>
</dbReference>
<organism evidence="1 2">
    <name type="scientific">Ligilactobacillus ruminis</name>
    <dbReference type="NCBI Taxonomy" id="1623"/>
    <lineage>
        <taxon>Bacteria</taxon>
        <taxon>Bacillati</taxon>
        <taxon>Bacillota</taxon>
        <taxon>Bacilli</taxon>
        <taxon>Lactobacillales</taxon>
        <taxon>Lactobacillaceae</taxon>
        <taxon>Ligilactobacillus</taxon>
    </lineage>
</organism>
<protein>
    <submittedName>
        <fullName evidence="1">Uncharacterized protein</fullName>
    </submittedName>
</protein>
<dbReference type="EMBL" id="CP117692">
    <property type="protein sequence ID" value="WDC82822.1"/>
    <property type="molecule type" value="Genomic_DNA"/>
</dbReference>
<reference evidence="1" key="1">
    <citation type="submission" date="2023-02" db="EMBL/GenBank/DDBJ databases">
        <title>Complete genome sequence of Lactobacillus ruminis CACC888 isolated from Pig feces.</title>
        <authorList>
            <person name="Park S."/>
            <person name="Park M.A."/>
            <person name="Kim D.-H."/>
            <person name="Kim Y."/>
        </authorList>
    </citation>
    <scope>NUCLEOTIDE SEQUENCE</scope>
    <source>
        <strain evidence="1">CACC888</strain>
    </source>
</reference>
<accession>A0AAQ2XL81</accession>